<evidence type="ECO:0000256" key="2">
    <source>
        <dbReference type="SAM" id="Phobius"/>
    </source>
</evidence>
<keyword evidence="2" id="KW-0812">Transmembrane</keyword>
<name>A0A8K1CTR1_PYTOL</name>
<feature type="region of interest" description="Disordered" evidence="1">
    <location>
        <begin position="1"/>
        <end position="34"/>
    </location>
</feature>
<proteinExistence type="predicted"/>
<evidence type="ECO:0000256" key="1">
    <source>
        <dbReference type="SAM" id="MobiDB-lite"/>
    </source>
</evidence>
<keyword evidence="2" id="KW-1133">Transmembrane helix</keyword>
<feature type="compositionally biased region" description="Low complexity" evidence="1">
    <location>
        <begin position="9"/>
        <end position="21"/>
    </location>
</feature>
<feature type="transmembrane region" description="Helical" evidence="2">
    <location>
        <begin position="167"/>
        <end position="185"/>
    </location>
</feature>
<feature type="transmembrane region" description="Helical" evidence="2">
    <location>
        <begin position="279"/>
        <end position="297"/>
    </location>
</feature>
<dbReference type="InterPro" id="IPR002921">
    <property type="entry name" value="Fungal_lipase-type"/>
</dbReference>
<protein>
    <recommendedName>
        <fullName evidence="3">Fungal lipase-type domain-containing protein</fullName>
    </recommendedName>
</protein>
<dbReference type="InterPro" id="IPR051218">
    <property type="entry name" value="Sec_MonoDiacylglyc_Lipase"/>
</dbReference>
<dbReference type="SUPFAM" id="SSF53474">
    <property type="entry name" value="alpha/beta-Hydrolases"/>
    <property type="match status" value="1"/>
</dbReference>
<organism evidence="4 5">
    <name type="scientific">Pythium oligandrum</name>
    <name type="common">Mycoparasitic fungus</name>
    <dbReference type="NCBI Taxonomy" id="41045"/>
    <lineage>
        <taxon>Eukaryota</taxon>
        <taxon>Sar</taxon>
        <taxon>Stramenopiles</taxon>
        <taxon>Oomycota</taxon>
        <taxon>Peronosporomycetes</taxon>
        <taxon>Pythiales</taxon>
        <taxon>Pythiaceae</taxon>
        <taxon>Pythium</taxon>
    </lineage>
</organism>
<sequence>MDSKVRPQVAADGAEGVDAVASSADPVIEDPGDEDTHAKIAEEGTTPASIDVADVKPGLPSLSIQSPRLQQSNDGVESRRRGVGRLSAYVLQKASSFHRKVLKRNSITPVEEYHLKLGTLTSRDISQLYLLIRVAILGGPIFHIVWSASLRTKHERLVRDDALPSEAFLHGTLVIFATAYVRRVLIAQQQQRIQIAIAVIASLAGLVCAVMLTSNILAWQGKYQEPSSRLRSFANALLAGFIHLTSAHLTSHYSRLLLAATKDSPARQLMFSRRRGRIVSRYIVGLIVCYLLIRLVICWNSTVIYDFLPLTNLVTLIRIRWIEVTPIDKPTRLLVETLVISTMDAIVLAATIYKTHFVHSLFRHLFIKNFARTYTEYSVFVVYFRMTVVLITIGGHIAAWTAPIKIFLSQPSADLPRSVLYTGSAEQQVGIRCSLGLWFLALMYCALPADAIGMCGWFIRAKNLEIKQQRMKYFLYESDTFVKANFADLGHVGQIDPHHFILNSQVEAFNFAHLVYASGNKKYDQDVNSIQKLVGDEDFTIAEVVHDATTDTHCFILTSESKIVVTFRGTLSKTNARTDLQSSMALHLSARQLDLTKIPSRHKRLPIRNTDTSKRTLWQRLCCKRNPPKVHRGFYTAYLTVADRVIRNVQKLMSAHSRPVLVTGHSLGGALSVLCSFDIAARLRTANVTCTTFGCPRIGNHAFRKIYMHAVPATFAFVNASDVITKLPPKTPKAFSYASVGVVILINSFGNLVIEPNVLELEVLHRGYSTKAHSMKAYHLSLLRWCLRAHPDQFRPTFWRHSLLFLQDEFEFFPDVRNYLQAVLDEHLVDPGSSPTSEAHRLRSIARMLAATLREQRATTEGEDARDWVVQLWRWLRGEELREWFATDDAIRVLVEQIPLADDAAAIELGQTLTIHGFLKPERVVFGRHTRFFFLHVDDVVPTSTARPTL</sequence>
<dbReference type="PANTHER" id="PTHR45856:SF24">
    <property type="entry name" value="FUNGAL LIPASE-LIKE DOMAIN-CONTAINING PROTEIN"/>
    <property type="match status" value="1"/>
</dbReference>
<feature type="transmembrane region" description="Helical" evidence="2">
    <location>
        <begin position="197"/>
        <end position="217"/>
    </location>
</feature>
<keyword evidence="5" id="KW-1185">Reference proteome</keyword>
<accession>A0A8K1CTR1</accession>
<dbReference type="CDD" id="cd00519">
    <property type="entry name" value="Lipase_3"/>
    <property type="match status" value="1"/>
</dbReference>
<feature type="transmembrane region" description="Helical" evidence="2">
    <location>
        <begin position="237"/>
        <end position="258"/>
    </location>
</feature>
<evidence type="ECO:0000259" key="3">
    <source>
        <dbReference type="Pfam" id="PF01764"/>
    </source>
</evidence>
<dbReference type="EMBL" id="SPLM01000002">
    <property type="protein sequence ID" value="TMW68622.1"/>
    <property type="molecule type" value="Genomic_DNA"/>
</dbReference>
<dbReference type="InterPro" id="IPR029058">
    <property type="entry name" value="AB_hydrolase_fold"/>
</dbReference>
<dbReference type="AlphaFoldDB" id="A0A8K1CTR1"/>
<gene>
    <name evidence="4" type="ORF">Poli38472_006090</name>
</gene>
<comment type="caution">
    <text evidence="4">The sequence shown here is derived from an EMBL/GenBank/DDBJ whole genome shotgun (WGS) entry which is preliminary data.</text>
</comment>
<dbReference type="OrthoDB" id="200718at2759"/>
<dbReference type="GO" id="GO:0006629">
    <property type="term" value="P:lipid metabolic process"/>
    <property type="evidence" value="ECO:0007669"/>
    <property type="project" value="InterPro"/>
</dbReference>
<reference evidence="4" key="1">
    <citation type="submission" date="2019-03" db="EMBL/GenBank/DDBJ databases">
        <title>Long read genome sequence of the mycoparasitic Pythium oligandrum ATCC 38472 isolated from sugarbeet rhizosphere.</title>
        <authorList>
            <person name="Gaulin E."/>
        </authorList>
    </citation>
    <scope>NUCLEOTIDE SEQUENCE</scope>
    <source>
        <strain evidence="4">ATCC 38472_TT</strain>
    </source>
</reference>
<dbReference type="Proteomes" id="UP000794436">
    <property type="component" value="Unassembled WGS sequence"/>
</dbReference>
<feature type="transmembrane region" description="Helical" evidence="2">
    <location>
        <begin position="128"/>
        <end position="147"/>
    </location>
</feature>
<evidence type="ECO:0000313" key="4">
    <source>
        <dbReference type="EMBL" id="TMW68622.1"/>
    </source>
</evidence>
<dbReference type="Pfam" id="PF01764">
    <property type="entry name" value="Lipase_3"/>
    <property type="match status" value="1"/>
</dbReference>
<keyword evidence="2" id="KW-0472">Membrane</keyword>
<feature type="transmembrane region" description="Helical" evidence="2">
    <location>
        <begin position="382"/>
        <end position="402"/>
    </location>
</feature>
<feature type="domain" description="Fungal lipase-type" evidence="3">
    <location>
        <begin position="564"/>
        <end position="730"/>
    </location>
</feature>
<evidence type="ECO:0000313" key="5">
    <source>
        <dbReference type="Proteomes" id="UP000794436"/>
    </source>
</evidence>
<dbReference type="Gene3D" id="3.40.50.1820">
    <property type="entry name" value="alpha/beta hydrolase"/>
    <property type="match status" value="1"/>
</dbReference>
<dbReference type="PANTHER" id="PTHR45856">
    <property type="entry name" value="ALPHA/BETA-HYDROLASES SUPERFAMILY PROTEIN"/>
    <property type="match status" value="1"/>
</dbReference>